<dbReference type="Proteomes" id="UP000244450">
    <property type="component" value="Unassembled WGS sequence"/>
</dbReference>
<evidence type="ECO:0000256" key="4">
    <source>
        <dbReference type="SAM" id="SignalP"/>
    </source>
</evidence>
<dbReference type="Pfam" id="PF11721">
    <property type="entry name" value="Malectin"/>
    <property type="match status" value="1"/>
</dbReference>
<dbReference type="InterPro" id="IPR036156">
    <property type="entry name" value="Beta-gal/glucu_dom_sf"/>
</dbReference>
<dbReference type="InterPro" id="IPR021720">
    <property type="entry name" value="Malectin_dom"/>
</dbReference>
<dbReference type="Pfam" id="PF02836">
    <property type="entry name" value="Glyco_hydro_2_C"/>
    <property type="match status" value="1"/>
</dbReference>
<dbReference type="InterPro" id="IPR013783">
    <property type="entry name" value="Ig-like_fold"/>
</dbReference>
<dbReference type="InterPro" id="IPR006103">
    <property type="entry name" value="Glyco_hydro_2_cat"/>
</dbReference>
<comment type="similarity">
    <text evidence="1">Belongs to the glycosyl hydrolase 2 family.</text>
</comment>
<accession>A0A2T7BBM3</accession>
<dbReference type="InterPro" id="IPR017853">
    <property type="entry name" value="GH"/>
</dbReference>
<name>A0A2T7BBM3_9BACT</name>
<dbReference type="SUPFAM" id="SSF49785">
    <property type="entry name" value="Galactose-binding domain-like"/>
    <property type="match status" value="1"/>
</dbReference>
<dbReference type="InterPro" id="IPR006104">
    <property type="entry name" value="Glyco_hydro_2_N"/>
</dbReference>
<gene>
    <name evidence="9" type="ORF">DCC81_24605</name>
</gene>
<evidence type="ECO:0000259" key="6">
    <source>
        <dbReference type="Pfam" id="PF02836"/>
    </source>
</evidence>
<dbReference type="GO" id="GO:0005975">
    <property type="term" value="P:carbohydrate metabolic process"/>
    <property type="evidence" value="ECO:0007669"/>
    <property type="project" value="InterPro"/>
</dbReference>
<dbReference type="SUPFAM" id="SSF51445">
    <property type="entry name" value="(Trans)glycosidases"/>
    <property type="match status" value="1"/>
</dbReference>
<feature type="domain" description="Glycosyl hydrolases family 2 sugar binding" evidence="7">
    <location>
        <begin position="53"/>
        <end position="175"/>
    </location>
</feature>
<evidence type="ECO:0000313" key="9">
    <source>
        <dbReference type="EMBL" id="PUZ21773.1"/>
    </source>
</evidence>
<sequence>MQFHVSALLAGLLGLSLYSAPVQAQRTVRSINTDWQFHHGELHSLADTAGWERVSLPHTWNVADVTDDMPGYYRGPGWYKKILYVPASWKGRHVQLRFEGVGQTAAVYVNGKPAGSHVGGYTAFVVPLDDLLLQGDSLTANEILVRADNSYNDDIPPLSADFTFYGGIYRDVFLETAGATHFALNDYAGPGIYIHIPQVSATEAQVAVSGSIAGAGAGLRVRMQVTDADGNIVAQQETKLKKGDTSFRIAIPVIKTPHLWSPEDPYLYQVTASLLPEKGREVLDAVSQPLGLRWFSFDAEKGFFLNGKAVKLVGASRHQDYPGLGNALPDAQGVRDMELLKAMGANFVRIAHYPQDPAVLAACDRLGLLASVETPEVNRVTESAAFAQNSQHMQVEMIRQNFNHPSIIIWGYMNEVMLVPRYDNGSAARKAYNATVYAQARALDSITRKEDPSRYTLLPCHGDFDRYHSIGLTKIPQLLGWNLYQGWYGGDFSGLDAFLDRHHKDLPGVPLLLTEYGADADERLRSFAPVRFDKTVDYAVAYHKHYLKAVMDRPFVAAAMIWTLVDFNSEGRTESTPHINSKGLADTERKPKDVYYYYQSHLLQTPFVKIASRGWDVRAGVALGDTALYCKQPVEIYSNQPEVTVLLNGRMLQTVAPVNGVAKVEVPFVNGLNELEASSGAACRDVVNIQFHLVPADLRSVVLPFTSLHVNLGDARYFTANGVAWLPEQPYHPGSWGYVGGKVYKMERSQVPYGSGKDILGTDLDPLYQTQRVGLDTFRLDVPDGMYAVTLHFCELLSDRERQQLVYNLNGGAEETAGKAHRRAFDVLVNGSVVLEGIGNGNELVPERAFSTKVMVAVHGGQGIVVTFRALAGEDVLNALEVEKI</sequence>
<feature type="domain" description="Glycoside hydrolase family 2 catalytic" evidence="6">
    <location>
        <begin position="301"/>
        <end position="599"/>
    </location>
</feature>
<dbReference type="SUPFAM" id="SSF49303">
    <property type="entry name" value="beta-Galactosidase/glucuronidase domain"/>
    <property type="match status" value="1"/>
</dbReference>
<organism evidence="9 10">
    <name type="scientific">Chitinophaga parva</name>
    <dbReference type="NCBI Taxonomy" id="2169414"/>
    <lineage>
        <taxon>Bacteria</taxon>
        <taxon>Pseudomonadati</taxon>
        <taxon>Bacteroidota</taxon>
        <taxon>Chitinophagia</taxon>
        <taxon>Chitinophagales</taxon>
        <taxon>Chitinophagaceae</taxon>
        <taxon>Chitinophaga</taxon>
    </lineage>
</organism>
<feature type="chain" id="PRO_5015657345" evidence="4">
    <location>
        <begin position="25"/>
        <end position="885"/>
    </location>
</feature>
<dbReference type="Gene3D" id="2.60.120.260">
    <property type="entry name" value="Galactose-binding domain-like"/>
    <property type="match status" value="1"/>
</dbReference>
<dbReference type="Pfam" id="PF00703">
    <property type="entry name" value="Glyco_hydro_2"/>
    <property type="match status" value="1"/>
</dbReference>
<dbReference type="Gene3D" id="2.60.120.430">
    <property type="entry name" value="Galactose-binding lectin"/>
    <property type="match status" value="1"/>
</dbReference>
<dbReference type="AlphaFoldDB" id="A0A2T7BBM3"/>
<keyword evidence="3" id="KW-0326">Glycosidase</keyword>
<dbReference type="EMBL" id="QCYK01000004">
    <property type="protein sequence ID" value="PUZ21773.1"/>
    <property type="molecule type" value="Genomic_DNA"/>
</dbReference>
<dbReference type="PANTHER" id="PTHR42732">
    <property type="entry name" value="BETA-GALACTOSIDASE"/>
    <property type="match status" value="1"/>
</dbReference>
<dbReference type="Pfam" id="PF02837">
    <property type="entry name" value="Glyco_hydro_2_N"/>
    <property type="match status" value="1"/>
</dbReference>
<dbReference type="InterPro" id="IPR006102">
    <property type="entry name" value="Ig-like_GH2"/>
</dbReference>
<evidence type="ECO:0000256" key="1">
    <source>
        <dbReference type="ARBA" id="ARBA00007401"/>
    </source>
</evidence>
<comment type="caution">
    <text evidence="9">The sequence shown here is derived from an EMBL/GenBank/DDBJ whole genome shotgun (WGS) entry which is preliminary data.</text>
</comment>
<evidence type="ECO:0000313" key="10">
    <source>
        <dbReference type="Proteomes" id="UP000244450"/>
    </source>
</evidence>
<feature type="domain" description="Glycoside hydrolase family 2 immunoglobulin-like beta-sandwich" evidence="5">
    <location>
        <begin position="197"/>
        <end position="293"/>
    </location>
</feature>
<keyword evidence="10" id="KW-1185">Reference proteome</keyword>
<dbReference type="OrthoDB" id="9801077at2"/>
<reference evidence="9 10" key="1">
    <citation type="submission" date="2018-04" db="EMBL/GenBank/DDBJ databases">
        <title>Chitinophaga fuyangensis sp. nov., isolated from soil in a chemical factory.</title>
        <authorList>
            <person name="Chen K."/>
        </authorList>
    </citation>
    <scope>NUCLEOTIDE SEQUENCE [LARGE SCALE GENOMIC DNA]</scope>
    <source>
        <strain evidence="9 10">LY-1</strain>
    </source>
</reference>
<dbReference type="PRINTS" id="PR00132">
    <property type="entry name" value="GLHYDRLASE2"/>
</dbReference>
<evidence type="ECO:0000256" key="3">
    <source>
        <dbReference type="ARBA" id="ARBA00023295"/>
    </source>
</evidence>
<dbReference type="GO" id="GO:0004553">
    <property type="term" value="F:hydrolase activity, hydrolyzing O-glycosyl compounds"/>
    <property type="evidence" value="ECO:0007669"/>
    <property type="project" value="InterPro"/>
</dbReference>
<keyword evidence="4" id="KW-0732">Signal</keyword>
<dbReference type="Gene3D" id="2.60.40.10">
    <property type="entry name" value="Immunoglobulins"/>
    <property type="match status" value="2"/>
</dbReference>
<dbReference type="PANTHER" id="PTHR42732:SF1">
    <property type="entry name" value="BETA-MANNOSIDASE"/>
    <property type="match status" value="1"/>
</dbReference>
<dbReference type="Gene3D" id="3.20.20.80">
    <property type="entry name" value="Glycosidases"/>
    <property type="match status" value="1"/>
</dbReference>
<dbReference type="RefSeq" id="WP_108689422.1">
    <property type="nucleotide sequence ID" value="NZ_QCYK01000004.1"/>
</dbReference>
<evidence type="ECO:0000259" key="5">
    <source>
        <dbReference type="Pfam" id="PF00703"/>
    </source>
</evidence>
<keyword evidence="2" id="KW-0378">Hydrolase</keyword>
<evidence type="ECO:0000259" key="7">
    <source>
        <dbReference type="Pfam" id="PF02837"/>
    </source>
</evidence>
<evidence type="ECO:0000259" key="8">
    <source>
        <dbReference type="Pfam" id="PF11721"/>
    </source>
</evidence>
<dbReference type="InterPro" id="IPR008979">
    <property type="entry name" value="Galactose-bd-like_sf"/>
</dbReference>
<dbReference type="InterPro" id="IPR051913">
    <property type="entry name" value="GH2_Domain-Containing"/>
</dbReference>
<protein>
    <submittedName>
        <fullName evidence="9">Beta-galactosidase</fullName>
    </submittedName>
</protein>
<feature type="signal peptide" evidence="4">
    <location>
        <begin position="1"/>
        <end position="24"/>
    </location>
</feature>
<proteinExistence type="inferred from homology"/>
<feature type="domain" description="Malectin" evidence="8">
    <location>
        <begin position="707"/>
        <end position="837"/>
    </location>
</feature>
<dbReference type="InterPro" id="IPR006101">
    <property type="entry name" value="Glyco_hydro_2"/>
</dbReference>
<evidence type="ECO:0000256" key="2">
    <source>
        <dbReference type="ARBA" id="ARBA00022801"/>
    </source>
</evidence>